<reference evidence="2" key="1">
    <citation type="submission" date="2023-04" db="EMBL/GenBank/DDBJ databases">
        <title>Phytophthora fragariaefolia NBRC 109709.</title>
        <authorList>
            <person name="Ichikawa N."/>
            <person name="Sato H."/>
            <person name="Tonouchi N."/>
        </authorList>
    </citation>
    <scope>NUCLEOTIDE SEQUENCE</scope>
    <source>
        <strain evidence="2">NBRC 109709</strain>
    </source>
</reference>
<dbReference type="Proteomes" id="UP001165121">
    <property type="component" value="Unassembled WGS sequence"/>
</dbReference>
<sequence>MQKPPETSDLLARVFSWTPSLSTRRTRDFSVNPSKRKPGIPGQGYCYKHGARPASMRMEQHGVVAGAYSMRKHKAVDLPAKTPRRRSVLQYTSEIGIRHVEALQNLTSR</sequence>
<gene>
    <name evidence="2" type="ORF">Pfra01_001491600</name>
</gene>
<keyword evidence="3" id="KW-1185">Reference proteome</keyword>
<evidence type="ECO:0000313" key="2">
    <source>
        <dbReference type="EMBL" id="GMF43737.1"/>
    </source>
</evidence>
<dbReference type="AlphaFoldDB" id="A0A9W6XRF4"/>
<feature type="region of interest" description="Disordered" evidence="1">
    <location>
        <begin position="25"/>
        <end position="45"/>
    </location>
</feature>
<protein>
    <submittedName>
        <fullName evidence="2">Unnamed protein product</fullName>
    </submittedName>
</protein>
<organism evidence="2 3">
    <name type="scientific">Phytophthora fragariaefolia</name>
    <dbReference type="NCBI Taxonomy" id="1490495"/>
    <lineage>
        <taxon>Eukaryota</taxon>
        <taxon>Sar</taxon>
        <taxon>Stramenopiles</taxon>
        <taxon>Oomycota</taxon>
        <taxon>Peronosporomycetes</taxon>
        <taxon>Peronosporales</taxon>
        <taxon>Peronosporaceae</taxon>
        <taxon>Phytophthora</taxon>
    </lineage>
</organism>
<comment type="caution">
    <text evidence="2">The sequence shown here is derived from an EMBL/GenBank/DDBJ whole genome shotgun (WGS) entry which is preliminary data.</text>
</comment>
<evidence type="ECO:0000256" key="1">
    <source>
        <dbReference type="SAM" id="MobiDB-lite"/>
    </source>
</evidence>
<evidence type="ECO:0000313" key="3">
    <source>
        <dbReference type="Proteomes" id="UP001165121"/>
    </source>
</evidence>
<proteinExistence type="predicted"/>
<accession>A0A9W6XRF4</accession>
<name>A0A9W6XRF4_9STRA</name>
<dbReference type="EMBL" id="BSXT01001583">
    <property type="protein sequence ID" value="GMF43737.1"/>
    <property type="molecule type" value="Genomic_DNA"/>
</dbReference>